<dbReference type="GO" id="GO:0008999">
    <property type="term" value="F:protein-N-terminal-alanine acetyltransferase activity"/>
    <property type="evidence" value="ECO:0007669"/>
    <property type="project" value="TreeGrafter"/>
</dbReference>
<name>A0A061ST49_9RHOB</name>
<keyword evidence="1" id="KW-0808">Transferase</keyword>
<protein>
    <submittedName>
        <fullName evidence="1">Alanine acetyltransferase</fullName>
    </submittedName>
</protein>
<gene>
    <name evidence="1" type="ORF">PM02_12070</name>
</gene>
<dbReference type="AlphaFoldDB" id="A0A061ST49"/>
<dbReference type="RefSeq" id="WP_037908705.1">
    <property type="nucleotide sequence ID" value="NZ_JAFBOY010000008.1"/>
</dbReference>
<dbReference type="PROSITE" id="PS51186">
    <property type="entry name" value="GNAT"/>
    <property type="match status" value="1"/>
</dbReference>
<evidence type="ECO:0000313" key="1">
    <source>
        <dbReference type="EMBL" id="KAJ02823.1"/>
    </source>
</evidence>
<dbReference type="EMBL" id="JEMU01000009">
    <property type="protein sequence ID" value="KAJ02823.1"/>
    <property type="molecule type" value="Genomic_DNA"/>
</dbReference>
<dbReference type="InterPro" id="IPR016181">
    <property type="entry name" value="Acyl_CoA_acyltransferase"/>
</dbReference>
<dbReference type="STRING" id="83219.PM02_12070"/>
<dbReference type="InterPro" id="IPR050276">
    <property type="entry name" value="MshD_Acetyltransferase"/>
</dbReference>
<dbReference type="PANTHER" id="PTHR43617:SF35">
    <property type="entry name" value="[RIBOSOMAL PROTEIN BS18]-ALANINE N-ACETYLTRANSFERASE"/>
    <property type="match status" value="1"/>
</dbReference>
<keyword evidence="2" id="KW-1185">Reference proteome</keyword>
<dbReference type="Pfam" id="PF00583">
    <property type="entry name" value="Acetyltransf_1"/>
    <property type="match status" value="1"/>
</dbReference>
<comment type="caution">
    <text evidence="1">The sequence shown here is derived from an EMBL/GenBank/DDBJ whole genome shotgun (WGS) entry which is preliminary data.</text>
</comment>
<reference evidence="1 2" key="1">
    <citation type="journal article" date="2014" name="Genome Announc.">
        <title>Draft Genome Sequences of Two Isolates of the Roseobacter Group, Sulfitobacter sp. Strains 3SOLIMAR09 and 1FIGIMAR09, from Harbors of Mallorca Island (Mediterranean Sea).</title>
        <authorList>
            <person name="Mas-Llado M."/>
            <person name="Pina-Villalonga J.M."/>
            <person name="Brunet-Galmes I."/>
            <person name="Nogales B."/>
            <person name="Bosch R."/>
        </authorList>
    </citation>
    <scope>NUCLEOTIDE SEQUENCE [LARGE SCALE GENOMIC DNA]</scope>
    <source>
        <strain evidence="1 2">1FIGIMAR09</strain>
    </source>
</reference>
<proteinExistence type="predicted"/>
<dbReference type="Proteomes" id="UP000027337">
    <property type="component" value="Unassembled WGS sequence"/>
</dbReference>
<sequence length="151" mass="16634">MTPARMAQLHRAAFLRERPWSAEEFSELAKNRFVRCFDHASGFALTRTLAGESELLTLAVDPGHQGKGIGQQLLKNWLDSLPTDAETAFLEVASDNQPAINLYQKFKFIEAGRRAAYYSRSNGTKADAIVMRRAVTLGHGGVSHGKMPESG</sequence>
<dbReference type="Gene3D" id="3.40.630.30">
    <property type="match status" value="1"/>
</dbReference>
<dbReference type="InterPro" id="IPR000182">
    <property type="entry name" value="GNAT_dom"/>
</dbReference>
<dbReference type="CDD" id="cd04301">
    <property type="entry name" value="NAT_SF"/>
    <property type="match status" value="1"/>
</dbReference>
<accession>A0A061ST49</accession>
<dbReference type="PANTHER" id="PTHR43617">
    <property type="entry name" value="L-AMINO ACID N-ACETYLTRANSFERASE"/>
    <property type="match status" value="1"/>
</dbReference>
<dbReference type="SUPFAM" id="SSF55729">
    <property type="entry name" value="Acyl-CoA N-acyltransferases (Nat)"/>
    <property type="match status" value="1"/>
</dbReference>
<organism evidence="1 2">
    <name type="scientific">Sulfitobacter mediterraneus</name>
    <dbReference type="NCBI Taxonomy" id="83219"/>
    <lineage>
        <taxon>Bacteria</taxon>
        <taxon>Pseudomonadati</taxon>
        <taxon>Pseudomonadota</taxon>
        <taxon>Alphaproteobacteria</taxon>
        <taxon>Rhodobacterales</taxon>
        <taxon>Roseobacteraceae</taxon>
        <taxon>Sulfitobacter</taxon>
    </lineage>
</organism>
<evidence type="ECO:0000313" key="2">
    <source>
        <dbReference type="Proteomes" id="UP000027337"/>
    </source>
</evidence>
<dbReference type="eggNOG" id="COG0456">
    <property type="taxonomic scope" value="Bacteria"/>
</dbReference>